<dbReference type="InterPro" id="IPR050093">
    <property type="entry name" value="ABC_SmlMolc_Importer"/>
</dbReference>
<dbReference type="InterPro" id="IPR008995">
    <property type="entry name" value="Mo/tungstate-bd_C_term_dom"/>
</dbReference>
<evidence type="ECO:0000256" key="3">
    <source>
        <dbReference type="ARBA" id="ARBA00022840"/>
    </source>
</evidence>
<dbReference type="GO" id="GO:0005524">
    <property type="term" value="F:ATP binding"/>
    <property type="evidence" value="ECO:0007669"/>
    <property type="project" value="UniProtKB-KW"/>
</dbReference>
<dbReference type="SMART" id="SM00382">
    <property type="entry name" value="AAA"/>
    <property type="match status" value="1"/>
</dbReference>
<dbReference type="InterPro" id="IPR013611">
    <property type="entry name" value="Transp-assoc_OB_typ2"/>
</dbReference>
<protein>
    <submittedName>
        <fullName evidence="5">ABC transporter ATP-binding protein</fullName>
    </submittedName>
</protein>
<organism evidence="5 6">
    <name type="scientific">Kribbibacterium absianum</name>
    <dbReference type="NCBI Taxonomy" id="3044210"/>
    <lineage>
        <taxon>Bacteria</taxon>
        <taxon>Bacillati</taxon>
        <taxon>Actinomycetota</taxon>
        <taxon>Coriobacteriia</taxon>
        <taxon>Coriobacteriales</taxon>
        <taxon>Kribbibacteriaceae</taxon>
        <taxon>Kribbibacterium</taxon>
    </lineage>
</organism>
<gene>
    <name evidence="5" type="ORF">QJ043_01085</name>
</gene>
<evidence type="ECO:0000259" key="4">
    <source>
        <dbReference type="PROSITE" id="PS50893"/>
    </source>
</evidence>
<dbReference type="PROSITE" id="PS50893">
    <property type="entry name" value="ABC_TRANSPORTER_2"/>
    <property type="match status" value="1"/>
</dbReference>
<dbReference type="SUPFAM" id="SSF52540">
    <property type="entry name" value="P-loop containing nucleoside triphosphate hydrolases"/>
    <property type="match status" value="1"/>
</dbReference>
<sequence length="312" mass="34265">MFLELRGLTKRYGDTCAVDRLDLDVEEGTICCLLGPSGCGKTTTLRMVGGYLEPTAGSVALDGRDITGLSPEDRPVSTVFQSYALFPHLTVVENVAYGLACRKVPAPERRRQALEMLAAVHLEGHADSSIQELSGGQQQRVALARSLVLRPQLLLLDEPLSNLDAALRLQMRDEIRRIQRSFGITTLFVTHDQEEAMAIGDTVALMDGGRLRQHATPEEAYLRPADAWCASFLGHVNELDGAAGPVRFREQDAVPAADGRRSGTVTEATFLGAQRLYRIDVGGQEVLMRCRDTDVFPVGTEVRFNIVRTITW</sequence>
<dbReference type="Proteomes" id="UP001431693">
    <property type="component" value="Unassembled WGS sequence"/>
</dbReference>
<reference evidence="5" key="1">
    <citation type="submission" date="2023-05" db="EMBL/GenBank/DDBJ databases">
        <title>[olsenella] sp. nov., isolated from a pig farm feces dump.</title>
        <authorList>
            <person name="Chang Y.-H."/>
        </authorList>
    </citation>
    <scope>NUCLEOTIDE SEQUENCE</scope>
    <source>
        <strain evidence="5">YH-ols2217</strain>
    </source>
</reference>
<dbReference type="RefSeq" id="WP_283712323.1">
    <property type="nucleotide sequence ID" value="NZ_JASJEW010000001.1"/>
</dbReference>
<dbReference type="InterPro" id="IPR003593">
    <property type="entry name" value="AAA+_ATPase"/>
</dbReference>
<dbReference type="EMBL" id="JASJEX010000001">
    <property type="protein sequence ID" value="MDJ1128682.1"/>
    <property type="molecule type" value="Genomic_DNA"/>
</dbReference>
<evidence type="ECO:0000313" key="6">
    <source>
        <dbReference type="Proteomes" id="UP001431693"/>
    </source>
</evidence>
<dbReference type="SUPFAM" id="SSF50331">
    <property type="entry name" value="MOP-like"/>
    <property type="match status" value="1"/>
</dbReference>
<comment type="caution">
    <text evidence="5">The sequence shown here is derived from an EMBL/GenBank/DDBJ whole genome shotgun (WGS) entry which is preliminary data.</text>
</comment>
<evidence type="ECO:0000256" key="2">
    <source>
        <dbReference type="ARBA" id="ARBA00022741"/>
    </source>
</evidence>
<evidence type="ECO:0000313" key="5">
    <source>
        <dbReference type="EMBL" id="MDJ1128682.1"/>
    </source>
</evidence>
<keyword evidence="3 5" id="KW-0067">ATP-binding</keyword>
<keyword evidence="6" id="KW-1185">Reference proteome</keyword>
<dbReference type="Pfam" id="PF00005">
    <property type="entry name" value="ABC_tran"/>
    <property type="match status" value="1"/>
</dbReference>
<feature type="domain" description="ABC transporter" evidence="4">
    <location>
        <begin position="3"/>
        <end position="233"/>
    </location>
</feature>
<accession>A0ABT6ZIG2</accession>
<keyword evidence="1" id="KW-0813">Transport</keyword>
<proteinExistence type="predicted"/>
<dbReference type="InterPro" id="IPR017871">
    <property type="entry name" value="ABC_transporter-like_CS"/>
</dbReference>
<name>A0ABT6ZIG2_9ACTN</name>
<evidence type="ECO:0000256" key="1">
    <source>
        <dbReference type="ARBA" id="ARBA00022448"/>
    </source>
</evidence>
<dbReference type="InterPro" id="IPR027417">
    <property type="entry name" value="P-loop_NTPase"/>
</dbReference>
<dbReference type="PANTHER" id="PTHR42781:SF4">
    <property type="entry name" value="SPERMIDINE_PUTRESCINE IMPORT ATP-BINDING PROTEIN POTA"/>
    <property type="match status" value="1"/>
</dbReference>
<dbReference type="PROSITE" id="PS00211">
    <property type="entry name" value="ABC_TRANSPORTER_1"/>
    <property type="match status" value="1"/>
</dbReference>
<dbReference type="Gene3D" id="3.40.50.300">
    <property type="entry name" value="P-loop containing nucleotide triphosphate hydrolases"/>
    <property type="match status" value="1"/>
</dbReference>
<dbReference type="Pfam" id="PF08402">
    <property type="entry name" value="TOBE_2"/>
    <property type="match status" value="1"/>
</dbReference>
<keyword evidence="2" id="KW-0547">Nucleotide-binding</keyword>
<dbReference type="InterPro" id="IPR003439">
    <property type="entry name" value="ABC_transporter-like_ATP-bd"/>
</dbReference>
<dbReference type="PANTHER" id="PTHR42781">
    <property type="entry name" value="SPERMIDINE/PUTRESCINE IMPORT ATP-BINDING PROTEIN POTA"/>
    <property type="match status" value="1"/>
</dbReference>